<comment type="subcellular location">
    <subcellularLocation>
        <location evidence="1">Cell membrane</location>
        <topology evidence="1">Multi-pass membrane protein</topology>
    </subcellularLocation>
</comment>
<comment type="similarity">
    <text evidence="2">Belongs to the autoinducer-2 exporter (AI-2E) (TC 2.A.86) family.</text>
</comment>
<evidence type="ECO:0000256" key="2">
    <source>
        <dbReference type="ARBA" id="ARBA00009773"/>
    </source>
</evidence>
<dbReference type="RefSeq" id="WP_184975097.1">
    <property type="nucleotide sequence ID" value="NZ_JACHIN010000025.1"/>
</dbReference>
<dbReference type="Pfam" id="PF01594">
    <property type="entry name" value="AI-2E_transport"/>
    <property type="match status" value="1"/>
</dbReference>
<dbReference type="InterPro" id="IPR002549">
    <property type="entry name" value="AI-2E-like"/>
</dbReference>
<feature type="transmembrane region" description="Helical" evidence="9">
    <location>
        <begin position="111"/>
        <end position="131"/>
    </location>
</feature>
<feature type="transmembrane region" description="Helical" evidence="9">
    <location>
        <begin position="378"/>
        <end position="411"/>
    </location>
</feature>
<keyword evidence="3" id="KW-0813">Transport</keyword>
<feature type="region of interest" description="Disordered" evidence="8">
    <location>
        <begin position="1"/>
        <end position="78"/>
    </location>
</feature>
<feature type="transmembrane region" description="Helical" evidence="9">
    <location>
        <begin position="88"/>
        <end position="105"/>
    </location>
</feature>
<gene>
    <name evidence="10" type="ORF">HNR40_010200</name>
</gene>
<dbReference type="PANTHER" id="PTHR21716:SF53">
    <property type="entry name" value="PERMEASE PERM-RELATED"/>
    <property type="match status" value="1"/>
</dbReference>
<dbReference type="AlphaFoldDB" id="A0A7W8AEH1"/>
<evidence type="ECO:0000256" key="1">
    <source>
        <dbReference type="ARBA" id="ARBA00004651"/>
    </source>
</evidence>
<evidence type="ECO:0000313" key="10">
    <source>
        <dbReference type="EMBL" id="MBB5084689.1"/>
    </source>
</evidence>
<keyword evidence="11" id="KW-1185">Reference proteome</keyword>
<evidence type="ECO:0000256" key="6">
    <source>
        <dbReference type="ARBA" id="ARBA00022989"/>
    </source>
</evidence>
<proteinExistence type="inferred from homology"/>
<feature type="transmembrane region" description="Helical" evidence="9">
    <location>
        <begin position="218"/>
        <end position="247"/>
    </location>
</feature>
<dbReference type="GO" id="GO:0055085">
    <property type="term" value="P:transmembrane transport"/>
    <property type="evidence" value="ECO:0007669"/>
    <property type="project" value="TreeGrafter"/>
</dbReference>
<evidence type="ECO:0000256" key="5">
    <source>
        <dbReference type="ARBA" id="ARBA00022692"/>
    </source>
</evidence>
<evidence type="ECO:0000256" key="8">
    <source>
        <dbReference type="SAM" id="MobiDB-lite"/>
    </source>
</evidence>
<keyword evidence="5 9" id="KW-0812">Transmembrane</keyword>
<feature type="transmembrane region" description="Helical" evidence="9">
    <location>
        <begin position="337"/>
        <end position="358"/>
    </location>
</feature>
<evidence type="ECO:0000256" key="7">
    <source>
        <dbReference type="ARBA" id="ARBA00023136"/>
    </source>
</evidence>
<keyword evidence="4" id="KW-1003">Cell membrane</keyword>
<protein>
    <submittedName>
        <fullName evidence="10">Putative PurR-regulated permease PerM</fullName>
    </submittedName>
</protein>
<keyword evidence="7 9" id="KW-0472">Membrane</keyword>
<dbReference type="PANTHER" id="PTHR21716">
    <property type="entry name" value="TRANSMEMBRANE PROTEIN"/>
    <property type="match status" value="1"/>
</dbReference>
<evidence type="ECO:0000256" key="4">
    <source>
        <dbReference type="ARBA" id="ARBA00022475"/>
    </source>
</evidence>
<evidence type="ECO:0000256" key="9">
    <source>
        <dbReference type="SAM" id="Phobius"/>
    </source>
</evidence>
<feature type="transmembrane region" description="Helical" evidence="9">
    <location>
        <begin position="143"/>
        <end position="165"/>
    </location>
</feature>
<dbReference type="EMBL" id="JACHIN010000025">
    <property type="protein sequence ID" value="MBB5084689.1"/>
    <property type="molecule type" value="Genomic_DNA"/>
</dbReference>
<feature type="transmembrane region" description="Helical" evidence="9">
    <location>
        <begin position="280"/>
        <end position="303"/>
    </location>
</feature>
<name>A0A7W8AEH1_9ACTN</name>
<evidence type="ECO:0000256" key="3">
    <source>
        <dbReference type="ARBA" id="ARBA00022448"/>
    </source>
</evidence>
<reference evidence="10 11" key="1">
    <citation type="submission" date="2020-08" db="EMBL/GenBank/DDBJ databases">
        <title>Genomic Encyclopedia of Type Strains, Phase IV (KMG-IV): sequencing the most valuable type-strain genomes for metagenomic binning, comparative biology and taxonomic classification.</title>
        <authorList>
            <person name="Goeker M."/>
        </authorList>
    </citation>
    <scope>NUCLEOTIDE SEQUENCE [LARGE SCALE GENOMIC DNA]</scope>
    <source>
        <strain evidence="10 11">DSM 45385</strain>
    </source>
</reference>
<evidence type="ECO:0000313" key="11">
    <source>
        <dbReference type="Proteomes" id="UP000568380"/>
    </source>
</evidence>
<accession>A0A7W8AEH1</accession>
<feature type="compositionally biased region" description="Basic and acidic residues" evidence="8">
    <location>
        <begin position="57"/>
        <end position="70"/>
    </location>
</feature>
<keyword evidence="6 9" id="KW-1133">Transmembrane helix</keyword>
<sequence length="422" mass="43767">MTDDHPAPDPPHPTRSPAHAPTTGHTPASGHVPAHGQDAGSGHVPASGHASGQVAAGDRDSSGSHGRDESVGGTPFGKPGRPFGSSPFTFGFTAALGVLTAWLLVQALTAAASMIILIVVSLFLAVGLDPAVRRLQDRGLPRWAAISVVFAGVIAFFAGFGLAVVPALSQQAGQFIDQVPAYVEQLQNNPQIRDLDQRYGLLERLQTYLTSGDLGRQVFGGLLGVAGVLVSAVFSALTVLILTLYFLASLRSVTRTGYQLVPRSRRARVQLLGDEILNRVGGYVAGNLIISFIAGVSSFFFLSIAGVPYALPLALIVAITDLIPLIGAGIGASVATLVALFVSLPVAIATLVFFIVYQQIENYLIAPRVMKSSVDVPAATTIVAALIGGALLGVVGALLAIPVAAAVQLIVGEVVLPRQEHH</sequence>
<dbReference type="GO" id="GO:0005886">
    <property type="term" value="C:plasma membrane"/>
    <property type="evidence" value="ECO:0007669"/>
    <property type="project" value="UniProtKB-SubCell"/>
</dbReference>
<feature type="transmembrane region" description="Helical" evidence="9">
    <location>
        <begin position="309"/>
        <end position="330"/>
    </location>
</feature>
<comment type="caution">
    <text evidence="10">The sequence shown here is derived from an EMBL/GenBank/DDBJ whole genome shotgun (WGS) entry which is preliminary data.</text>
</comment>
<dbReference type="Proteomes" id="UP000568380">
    <property type="component" value="Unassembled WGS sequence"/>
</dbReference>
<organism evidence="10 11">
    <name type="scientific">Nonomuraea endophytica</name>
    <dbReference type="NCBI Taxonomy" id="714136"/>
    <lineage>
        <taxon>Bacteria</taxon>
        <taxon>Bacillati</taxon>
        <taxon>Actinomycetota</taxon>
        <taxon>Actinomycetes</taxon>
        <taxon>Streptosporangiales</taxon>
        <taxon>Streptosporangiaceae</taxon>
        <taxon>Nonomuraea</taxon>
    </lineage>
</organism>